<feature type="compositionally biased region" description="Polar residues" evidence="1">
    <location>
        <begin position="51"/>
        <end position="62"/>
    </location>
</feature>
<keyword evidence="3" id="KW-1185">Reference proteome</keyword>
<dbReference type="OrthoDB" id="428117at2"/>
<sequence>MLRDVITTCALLVSVTGIGVSLAREEMRCYLGLQSAECPPTQVRSVFRGSEPQTNPTTQQSERQSESNHDIKSLTKILNPLPTEAEKSEGDSATSGESSSNTNQTETEQTNQVESVSPVNEISQSQSSSTEPNIPENSPPVEATSTNNSPSSSEEKPFGIPIKVEPFQQSTESNP</sequence>
<feature type="region of interest" description="Disordered" evidence="1">
    <location>
        <begin position="46"/>
        <end position="175"/>
    </location>
</feature>
<protein>
    <submittedName>
        <fullName evidence="2">Uncharacterized protein</fullName>
    </submittedName>
</protein>
<evidence type="ECO:0000313" key="3">
    <source>
        <dbReference type="Proteomes" id="UP000008204"/>
    </source>
</evidence>
<dbReference type="eggNOG" id="ENOG502ZNH2">
    <property type="taxonomic scope" value="Bacteria"/>
</dbReference>
<dbReference type="RefSeq" id="WP_012597222.1">
    <property type="nucleotide sequence ID" value="NC_011726.1"/>
</dbReference>
<dbReference type="AlphaFoldDB" id="B7K5E2"/>
<organism evidence="2 3">
    <name type="scientific">Rippkaea orientalis (strain PCC 8801 / RF-1)</name>
    <name type="common">Cyanothece sp. (strain PCC 8801)</name>
    <dbReference type="NCBI Taxonomy" id="41431"/>
    <lineage>
        <taxon>Bacteria</taxon>
        <taxon>Bacillati</taxon>
        <taxon>Cyanobacteriota</taxon>
        <taxon>Cyanophyceae</taxon>
        <taxon>Oscillatoriophycideae</taxon>
        <taxon>Chroococcales</taxon>
        <taxon>Aphanothecaceae</taxon>
        <taxon>Rippkaea</taxon>
        <taxon>Rippkaea orientalis</taxon>
    </lineage>
</organism>
<dbReference type="Proteomes" id="UP000008204">
    <property type="component" value="Chromosome"/>
</dbReference>
<name>B7K5E2_RIPO1</name>
<dbReference type="HOGENOM" id="CLU_1530118_0_0_3"/>
<dbReference type="EMBL" id="CP001287">
    <property type="protein sequence ID" value="ACK67968.1"/>
    <property type="molecule type" value="Genomic_DNA"/>
</dbReference>
<feature type="compositionally biased region" description="Polar residues" evidence="1">
    <location>
        <begin position="117"/>
        <end position="136"/>
    </location>
</feature>
<gene>
    <name evidence="2" type="ordered locus">PCC8801_4029</name>
</gene>
<reference evidence="3" key="1">
    <citation type="journal article" date="2011" name="MBio">
        <title>Novel metabolic attributes of the genus Cyanothece, comprising a group of unicellular nitrogen-fixing Cyanobacteria.</title>
        <authorList>
            <person name="Bandyopadhyay A."/>
            <person name="Elvitigala T."/>
            <person name="Welsh E."/>
            <person name="Stockel J."/>
            <person name="Liberton M."/>
            <person name="Min H."/>
            <person name="Sherman L.A."/>
            <person name="Pakrasi H.B."/>
        </authorList>
    </citation>
    <scope>NUCLEOTIDE SEQUENCE [LARGE SCALE GENOMIC DNA]</scope>
    <source>
        <strain evidence="3">PCC 8801</strain>
    </source>
</reference>
<evidence type="ECO:0000256" key="1">
    <source>
        <dbReference type="SAM" id="MobiDB-lite"/>
    </source>
</evidence>
<feature type="compositionally biased region" description="Basic and acidic residues" evidence="1">
    <location>
        <begin position="63"/>
        <end position="73"/>
    </location>
</feature>
<accession>B7K5E2</accession>
<proteinExistence type="predicted"/>
<feature type="compositionally biased region" description="Low complexity" evidence="1">
    <location>
        <begin position="97"/>
        <end position="116"/>
    </location>
</feature>
<dbReference type="KEGG" id="cyp:PCC8801_4029"/>
<evidence type="ECO:0000313" key="2">
    <source>
        <dbReference type="EMBL" id="ACK67968.1"/>
    </source>
</evidence>